<feature type="active site" description="Nucleophile" evidence="6">
    <location>
        <position position="10"/>
    </location>
</feature>
<organism evidence="9 10">
    <name type="scientific">Paenibacillus crassostreae</name>
    <dbReference type="NCBI Taxonomy" id="1763538"/>
    <lineage>
        <taxon>Bacteria</taxon>
        <taxon>Bacillati</taxon>
        <taxon>Bacillota</taxon>
        <taxon>Bacilli</taxon>
        <taxon>Bacillales</taxon>
        <taxon>Paenibacillaceae</taxon>
        <taxon>Paenibacillus</taxon>
    </lineage>
</organism>
<dbReference type="InterPro" id="IPR023214">
    <property type="entry name" value="HAD_sf"/>
</dbReference>
<dbReference type="PANTHER" id="PTHR19288">
    <property type="entry name" value="4-NITROPHENYLPHOSPHATASE-RELATED"/>
    <property type="match status" value="1"/>
</dbReference>
<proteinExistence type="inferred from homology"/>
<dbReference type="Pfam" id="PF13242">
    <property type="entry name" value="Hydrolase_like"/>
    <property type="match status" value="1"/>
</dbReference>
<dbReference type="GO" id="GO:0016791">
    <property type="term" value="F:phosphatase activity"/>
    <property type="evidence" value="ECO:0007669"/>
    <property type="project" value="TreeGrafter"/>
</dbReference>
<dbReference type="SFLD" id="SFLDG01139">
    <property type="entry name" value="C2.A:_Pyridoxal_Phosphate_Phos"/>
    <property type="match status" value="1"/>
</dbReference>
<dbReference type="NCBIfam" id="TIGR01460">
    <property type="entry name" value="HAD-SF-IIA"/>
    <property type="match status" value="1"/>
</dbReference>
<dbReference type="EC" id="3.1.3.-" evidence="5"/>
<evidence type="ECO:0000256" key="3">
    <source>
        <dbReference type="ARBA" id="ARBA00022801"/>
    </source>
</evidence>
<dbReference type="NCBIfam" id="TIGR01457">
    <property type="entry name" value="HAD-SF-IIA-hyp2"/>
    <property type="match status" value="1"/>
</dbReference>
<protein>
    <recommendedName>
        <fullName evidence="5">Acid sugar phosphatase</fullName>
        <ecNumber evidence="5">3.1.3.-</ecNumber>
    </recommendedName>
</protein>
<evidence type="ECO:0000256" key="6">
    <source>
        <dbReference type="PIRSR" id="PIRSR000915-1"/>
    </source>
</evidence>
<dbReference type="Pfam" id="PF13344">
    <property type="entry name" value="Hydrolase_6"/>
    <property type="match status" value="1"/>
</dbReference>
<dbReference type="PANTHER" id="PTHR19288:SF46">
    <property type="entry name" value="HALOACID DEHALOGENASE-LIKE HYDROLASE DOMAIN-CONTAINING PROTEIN 2"/>
    <property type="match status" value="1"/>
</dbReference>
<evidence type="ECO:0000256" key="5">
    <source>
        <dbReference type="PIRNR" id="PIRNR000915"/>
    </source>
</evidence>
<comment type="function">
    <text evidence="5">Catalyzes the dephosphorylation of 2-6 carbon acid sugars in vitro.</text>
</comment>
<evidence type="ECO:0000313" key="10">
    <source>
        <dbReference type="Proteomes" id="UP000077134"/>
    </source>
</evidence>
<accession>A0A167DS85</accession>
<evidence type="ECO:0000256" key="1">
    <source>
        <dbReference type="ARBA" id="ARBA00006696"/>
    </source>
</evidence>
<feature type="binding site" evidence="8">
    <location>
        <position position="12"/>
    </location>
    <ligand>
        <name>Mg(2+)</name>
        <dbReference type="ChEBI" id="CHEBI:18420"/>
    </ligand>
</feature>
<dbReference type="GO" id="GO:0005737">
    <property type="term" value="C:cytoplasm"/>
    <property type="evidence" value="ECO:0007669"/>
    <property type="project" value="TreeGrafter"/>
</dbReference>
<dbReference type="SFLD" id="SFLDS00003">
    <property type="entry name" value="Haloacid_Dehalogenase"/>
    <property type="match status" value="1"/>
</dbReference>
<dbReference type="InterPro" id="IPR006357">
    <property type="entry name" value="HAD-SF_hydro_IIA"/>
</dbReference>
<dbReference type="RefSeq" id="WP_068658302.1">
    <property type="nucleotide sequence ID" value="NZ_CP017770.1"/>
</dbReference>
<comment type="cofactor">
    <cofactor evidence="8">
        <name>Mg(2+)</name>
        <dbReference type="ChEBI" id="CHEBI:18420"/>
    </cofactor>
    <text evidence="8">Divalent metal ions. Mg(2+) is the most effective.</text>
</comment>
<evidence type="ECO:0000313" key="9">
    <source>
        <dbReference type="EMBL" id="OAB74722.1"/>
    </source>
</evidence>
<keyword evidence="10" id="KW-1185">Reference proteome</keyword>
<comment type="caution">
    <text evidence="9">The sequence shown here is derived from an EMBL/GenBank/DDBJ whole genome shotgun (WGS) entry which is preliminary data.</text>
</comment>
<feature type="binding site" evidence="8">
    <location>
        <position position="10"/>
    </location>
    <ligand>
        <name>Mg(2+)</name>
        <dbReference type="ChEBI" id="CHEBI:18420"/>
    </ligand>
</feature>
<dbReference type="GO" id="GO:0046872">
    <property type="term" value="F:metal ion binding"/>
    <property type="evidence" value="ECO:0007669"/>
    <property type="project" value="UniProtKB-KW"/>
</dbReference>
<dbReference type="KEGG" id="pcx:LPB68_02115"/>
<evidence type="ECO:0000256" key="7">
    <source>
        <dbReference type="PIRSR" id="PIRSR000915-2"/>
    </source>
</evidence>
<feature type="binding site" evidence="7">
    <location>
        <position position="181"/>
    </location>
    <ligand>
        <name>substrate</name>
    </ligand>
</feature>
<feature type="active site" description="Proton donor" evidence="6">
    <location>
        <position position="12"/>
    </location>
</feature>
<gene>
    <name evidence="9" type="ORF">PNBC_11840</name>
</gene>
<dbReference type="InterPro" id="IPR006354">
    <property type="entry name" value="HAD-SF_hydro_IIA_hyp1"/>
</dbReference>
<keyword evidence="3 9" id="KW-0378">Hydrolase</keyword>
<keyword evidence="2 5" id="KW-0479">Metal-binding</keyword>
<evidence type="ECO:0000256" key="2">
    <source>
        <dbReference type="ARBA" id="ARBA00022723"/>
    </source>
</evidence>
<dbReference type="OrthoDB" id="9810449at2"/>
<keyword evidence="4 5" id="KW-0460">Magnesium</keyword>
<dbReference type="Proteomes" id="UP000077134">
    <property type="component" value="Unassembled WGS sequence"/>
</dbReference>
<dbReference type="EMBL" id="LSFN01000014">
    <property type="protein sequence ID" value="OAB74722.1"/>
    <property type="molecule type" value="Genomic_DNA"/>
</dbReference>
<dbReference type="AlphaFoldDB" id="A0A167DS85"/>
<dbReference type="SUPFAM" id="SSF56784">
    <property type="entry name" value="HAD-like"/>
    <property type="match status" value="1"/>
</dbReference>
<evidence type="ECO:0000256" key="4">
    <source>
        <dbReference type="ARBA" id="ARBA00022842"/>
    </source>
</evidence>
<comment type="similarity">
    <text evidence="1 5">Belongs to the HAD-like hydrolase superfamily. NagD family.</text>
</comment>
<dbReference type="STRING" id="1763538.LPB68_02115"/>
<name>A0A167DS85_9BACL</name>
<dbReference type="InterPro" id="IPR036412">
    <property type="entry name" value="HAD-like_sf"/>
</dbReference>
<evidence type="ECO:0000256" key="8">
    <source>
        <dbReference type="PIRSR" id="PIRSR000915-3"/>
    </source>
</evidence>
<dbReference type="Gene3D" id="3.40.50.1000">
    <property type="entry name" value="HAD superfamily/HAD-like"/>
    <property type="match status" value="2"/>
</dbReference>
<feature type="binding site" evidence="8">
    <location>
        <position position="206"/>
    </location>
    <ligand>
        <name>Mg(2+)</name>
        <dbReference type="ChEBI" id="CHEBI:18420"/>
    </ligand>
</feature>
<sequence>MKRHKALLIDLDGTLYHGRHMIEGADVFIRTLKDNHIPHLFVTNNSSRTPEAVAALLNSMGIQAETKEVCTSSQATAKYIAARTPNARVTILGEDGLRSALTQAGLEEVDQDPQYVVQGIDRNFSYHALASAMRWISEGAQFILTNPDLQLPSDDGVAPGAGTLAAAIEAGSGVKPIVIGKPSSHLMSYATDILGMMPEDVIVVGDNMRTDISAGAAAGCETILVLTGITTESSLQEDIRIAGVEPNVICKDLHDLLRHISDDMLGS</sequence>
<reference evidence="9 10" key="1">
    <citation type="submission" date="2016-02" db="EMBL/GenBank/DDBJ databases">
        <title>Paenibacillus sp. LPB0068, isolated from Crassostrea gigas.</title>
        <authorList>
            <person name="Shin S.-K."/>
            <person name="Yi H."/>
        </authorList>
    </citation>
    <scope>NUCLEOTIDE SEQUENCE [LARGE SCALE GENOMIC DNA]</scope>
    <source>
        <strain evidence="9 10">LPB0068</strain>
    </source>
</reference>
<dbReference type="PIRSF" id="PIRSF000915">
    <property type="entry name" value="PGP-type_phosphatase"/>
    <property type="match status" value="1"/>
</dbReference>